<feature type="transmembrane region" description="Helical" evidence="6">
    <location>
        <begin position="137"/>
        <end position="154"/>
    </location>
</feature>
<feature type="transmembrane region" description="Helical" evidence="6">
    <location>
        <begin position="324"/>
        <end position="346"/>
    </location>
</feature>
<dbReference type="GO" id="GO:0008360">
    <property type="term" value="P:regulation of cell shape"/>
    <property type="evidence" value="ECO:0007669"/>
    <property type="project" value="UniProtKB-KW"/>
</dbReference>
<evidence type="ECO:0000256" key="5">
    <source>
        <dbReference type="ARBA" id="ARBA00023136"/>
    </source>
</evidence>
<evidence type="ECO:0000256" key="3">
    <source>
        <dbReference type="ARBA" id="ARBA00022960"/>
    </source>
</evidence>
<dbReference type="GO" id="GO:0015648">
    <property type="term" value="F:lipid-linked peptidoglycan transporter activity"/>
    <property type="evidence" value="ECO:0007669"/>
    <property type="project" value="TreeGrafter"/>
</dbReference>
<keyword evidence="8" id="KW-1185">Reference proteome</keyword>
<dbReference type="GO" id="GO:0051301">
    <property type="term" value="P:cell division"/>
    <property type="evidence" value="ECO:0007669"/>
    <property type="project" value="UniProtKB-KW"/>
</dbReference>
<dbReference type="Pfam" id="PF01098">
    <property type="entry name" value="FTSW_RODA_SPOVE"/>
    <property type="match status" value="1"/>
</dbReference>
<name>A0A2N3LIK8_9BACI</name>
<dbReference type="InterPro" id="IPR047928">
    <property type="entry name" value="Perm_prefix_1"/>
</dbReference>
<feature type="transmembrane region" description="Helical" evidence="6">
    <location>
        <begin position="166"/>
        <end position="186"/>
    </location>
</feature>
<evidence type="ECO:0000256" key="1">
    <source>
        <dbReference type="ARBA" id="ARBA00004141"/>
    </source>
</evidence>
<keyword evidence="7" id="KW-0132">Cell division</keyword>
<comment type="caution">
    <text evidence="7">The sequence shown here is derived from an EMBL/GenBank/DDBJ whole genome shotgun (WGS) entry which is preliminary data.</text>
</comment>
<evidence type="ECO:0000313" key="8">
    <source>
        <dbReference type="Proteomes" id="UP000233440"/>
    </source>
</evidence>
<keyword evidence="7" id="KW-0131">Cell cycle</keyword>
<dbReference type="GO" id="GO:0032153">
    <property type="term" value="C:cell division site"/>
    <property type="evidence" value="ECO:0007669"/>
    <property type="project" value="TreeGrafter"/>
</dbReference>
<accession>A0A2N3LIK8</accession>
<evidence type="ECO:0000256" key="4">
    <source>
        <dbReference type="ARBA" id="ARBA00022989"/>
    </source>
</evidence>
<gene>
    <name evidence="7" type="ORF">CWO92_13765</name>
</gene>
<feature type="transmembrane region" description="Helical" evidence="6">
    <location>
        <begin position="238"/>
        <end position="258"/>
    </location>
</feature>
<dbReference type="RefSeq" id="WP_101354790.1">
    <property type="nucleotide sequence ID" value="NZ_PIQO01000010.1"/>
</dbReference>
<feature type="transmembrane region" description="Helical" evidence="6">
    <location>
        <begin position="198"/>
        <end position="231"/>
    </location>
</feature>
<keyword evidence="5 6" id="KW-0472">Membrane</keyword>
<feature type="transmembrane region" description="Helical" evidence="6">
    <location>
        <begin position="78"/>
        <end position="95"/>
    </location>
</feature>
<feature type="transmembrane region" description="Helical" evidence="6">
    <location>
        <begin position="358"/>
        <end position="379"/>
    </location>
</feature>
<comment type="subcellular location">
    <subcellularLocation>
        <location evidence="1">Membrane</location>
        <topology evidence="1">Multi-pass membrane protein</topology>
    </subcellularLocation>
</comment>
<feature type="transmembrane region" description="Helical" evidence="6">
    <location>
        <begin position="391"/>
        <end position="413"/>
    </location>
</feature>
<evidence type="ECO:0000256" key="2">
    <source>
        <dbReference type="ARBA" id="ARBA00022692"/>
    </source>
</evidence>
<keyword evidence="2 6" id="KW-0812">Transmembrane</keyword>
<organism evidence="7 8">
    <name type="scientific">Heyndrickxia camelliae</name>
    <dbReference type="NCBI Taxonomy" id="1707093"/>
    <lineage>
        <taxon>Bacteria</taxon>
        <taxon>Bacillati</taxon>
        <taxon>Bacillota</taxon>
        <taxon>Bacilli</taxon>
        <taxon>Bacillales</taxon>
        <taxon>Bacillaceae</taxon>
        <taxon>Heyndrickxia</taxon>
    </lineage>
</organism>
<dbReference type="EMBL" id="PIQO01000010">
    <property type="protein sequence ID" value="PKR84451.1"/>
    <property type="molecule type" value="Genomic_DNA"/>
</dbReference>
<evidence type="ECO:0000256" key="6">
    <source>
        <dbReference type="SAM" id="Phobius"/>
    </source>
</evidence>
<dbReference type="GO" id="GO:0005886">
    <property type="term" value="C:plasma membrane"/>
    <property type="evidence" value="ECO:0007669"/>
    <property type="project" value="TreeGrafter"/>
</dbReference>
<protein>
    <submittedName>
        <fullName evidence="7">Cell division protein FtsW</fullName>
    </submittedName>
</protein>
<dbReference type="OrthoDB" id="2192428at2"/>
<dbReference type="InterPro" id="IPR001182">
    <property type="entry name" value="FtsW/RodA"/>
</dbReference>
<sequence length="425" mass="49581">MTYKKDTFLKDVISQIKSKEAKKYVEEELTYHLKEAKKEWTEKGTSEEESEERAISQMGNPITLGQWLNKLHRPKVDWIMVILLVITLGIGFLPLLSLDNQVSRSYLINKVIFILFGGVLAFAFMMVDYRNWRKQGWLFFAAGTLILLALWLFPSTSINGRPIIRIPFISINSLMAIPFFYMAWAAFFDGKKFKVWHFYLLFLSSFFLFLGIPSLSTTYIYIIMVFVMLWWSKFTRKSIWIIMASMLSAFLIFGLYIIKTVKMYQMERIFAFFNPEKYSNGYGYMFLKVKEIMTKAGWFGNPLHMEMKIPNAETDLVFASLTYYYGWIFAILLFLILSLFVARIIMVTFKIQDSYGKLLLIGALTIYGVQFFTNILMIVGLFPMTDMSLPFISYGLMPILLNAFLMGMVLSVYRRKDLVSSRNLP</sequence>
<keyword evidence="4 6" id="KW-1133">Transmembrane helix</keyword>
<dbReference type="Proteomes" id="UP000233440">
    <property type="component" value="Unassembled WGS sequence"/>
</dbReference>
<dbReference type="NCBIfam" id="NF038403">
    <property type="entry name" value="perm_prefix_1"/>
    <property type="match status" value="1"/>
</dbReference>
<reference evidence="7 8" key="1">
    <citation type="submission" date="2017-11" db="EMBL/GenBank/DDBJ databases">
        <title>Bacillus camelliae sp. nov., isolated from pu'er tea.</title>
        <authorList>
            <person name="Niu L."/>
        </authorList>
    </citation>
    <scope>NUCLEOTIDE SEQUENCE [LARGE SCALE GENOMIC DNA]</scope>
    <source>
        <strain evidence="7 8">7578-1</strain>
    </source>
</reference>
<evidence type="ECO:0000313" key="7">
    <source>
        <dbReference type="EMBL" id="PKR84451.1"/>
    </source>
</evidence>
<feature type="transmembrane region" description="Helical" evidence="6">
    <location>
        <begin position="107"/>
        <end position="125"/>
    </location>
</feature>
<dbReference type="PANTHER" id="PTHR30474:SF1">
    <property type="entry name" value="PEPTIDOGLYCAN GLYCOSYLTRANSFERASE MRDB"/>
    <property type="match status" value="1"/>
</dbReference>
<dbReference type="AlphaFoldDB" id="A0A2N3LIK8"/>
<dbReference type="PANTHER" id="PTHR30474">
    <property type="entry name" value="CELL CYCLE PROTEIN"/>
    <property type="match status" value="1"/>
</dbReference>
<proteinExistence type="predicted"/>
<keyword evidence="3" id="KW-0133">Cell shape</keyword>